<accession>A0A8H7UNC9</accession>
<feature type="transmembrane region" description="Helical" evidence="14">
    <location>
        <begin position="89"/>
        <end position="107"/>
    </location>
</feature>
<feature type="transmembrane region" description="Helical" evidence="14">
    <location>
        <begin position="192"/>
        <end position="215"/>
    </location>
</feature>
<keyword evidence="11" id="KW-0350">Heme biosynthesis</keyword>
<comment type="similarity">
    <text evidence="3">Belongs to the UbiA prenyltransferase family.</text>
</comment>
<protein>
    <recommendedName>
        <fullName evidence="4">Protoheme IX farnesyltransferase, mitochondrial</fullName>
    </recommendedName>
    <alternativeName>
        <fullName evidence="13">Heme O synthase</fullName>
    </alternativeName>
</protein>
<organism evidence="15 16">
    <name type="scientific">Umbelopsis vinacea</name>
    <dbReference type="NCBI Taxonomy" id="44442"/>
    <lineage>
        <taxon>Eukaryota</taxon>
        <taxon>Fungi</taxon>
        <taxon>Fungi incertae sedis</taxon>
        <taxon>Mucoromycota</taxon>
        <taxon>Mucoromycotina</taxon>
        <taxon>Umbelopsidomycetes</taxon>
        <taxon>Umbelopsidales</taxon>
        <taxon>Umbelopsidaceae</taxon>
        <taxon>Umbelopsis</taxon>
    </lineage>
</organism>
<evidence type="ECO:0000313" key="15">
    <source>
        <dbReference type="EMBL" id="KAG2188092.1"/>
    </source>
</evidence>
<keyword evidence="16" id="KW-1185">Reference proteome</keyword>
<keyword evidence="8" id="KW-0809">Transit peptide</keyword>
<evidence type="ECO:0000256" key="2">
    <source>
        <dbReference type="ARBA" id="ARBA00004477"/>
    </source>
</evidence>
<evidence type="ECO:0000256" key="9">
    <source>
        <dbReference type="ARBA" id="ARBA00022989"/>
    </source>
</evidence>
<dbReference type="InterPro" id="IPR000537">
    <property type="entry name" value="UbiA_prenyltransferase"/>
</dbReference>
<reference evidence="15" key="1">
    <citation type="submission" date="2020-12" db="EMBL/GenBank/DDBJ databases">
        <title>Metabolic potential, ecology and presence of endohyphal bacteria is reflected in genomic diversity of Mucoromycotina.</title>
        <authorList>
            <person name="Muszewska A."/>
            <person name="Okrasinska A."/>
            <person name="Steczkiewicz K."/>
            <person name="Drgas O."/>
            <person name="Orlowska M."/>
            <person name="Perlinska-Lenart U."/>
            <person name="Aleksandrzak-Piekarczyk T."/>
            <person name="Szatraj K."/>
            <person name="Zielenkiewicz U."/>
            <person name="Pilsyk S."/>
            <person name="Malc E."/>
            <person name="Mieczkowski P."/>
            <person name="Kruszewska J.S."/>
            <person name="Biernat P."/>
            <person name="Pawlowska J."/>
        </authorList>
    </citation>
    <scope>NUCLEOTIDE SEQUENCE</scope>
    <source>
        <strain evidence="15">WA0000051536</strain>
    </source>
</reference>
<evidence type="ECO:0000256" key="1">
    <source>
        <dbReference type="ARBA" id="ARBA00004225"/>
    </source>
</evidence>
<dbReference type="OrthoDB" id="5211at2759"/>
<dbReference type="Proteomes" id="UP000612746">
    <property type="component" value="Unassembled WGS sequence"/>
</dbReference>
<keyword evidence="12 14" id="KW-0472">Membrane</keyword>
<dbReference type="InterPro" id="IPR019388">
    <property type="entry name" value="FIT"/>
</dbReference>
<feature type="transmembrane region" description="Helical" evidence="14">
    <location>
        <begin position="21"/>
        <end position="41"/>
    </location>
</feature>
<dbReference type="InterPro" id="IPR006369">
    <property type="entry name" value="Protohaem_IX_farnesylTrfase"/>
</dbReference>
<feature type="transmembrane region" description="Helical" evidence="14">
    <location>
        <begin position="491"/>
        <end position="513"/>
    </location>
</feature>
<dbReference type="Pfam" id="PF10261">
    <property type="entry name" value="FIT"/>
    <property type="match status" value="1"/>
</dbReference>
<evidence type="ECO:0000256" key="8">
    <source>
        <dbReference type="ARBA" id="ARBA00022946"/>
    </source>
</evidence>
<dbReference type="GO" id="GO:0010945">
    <property type="term" value="F:coenzyme A diphosphatase activity"/>
    <property type="evidence" value="ECO:0007669"/>
    <property type="project" value="InterPro"/>
</dbReference>
<dbReference type="GO" id="GO:0031966">
    <property type="term" value="C:mitochondrial membrane"/>
    <property type="evidence" value="ECO:0007669"/>
    <property type="project" value="UniProtKB-SubCell"/>
</dbReference>
<evidence type="ECO:0000313" key="16">
    <source>
        <dbReference type="Proteomes" id="UP000612746"/>
    </source>
</evidence>
<dbReference type="AlphaFoldDB" id="A0A8H7UNC9"/>
<dbReference type="CDD" id="cd13957">
    <property type="entry name" value="PT_UbiA_Cox10"/>
    <property type="match status" value="1"/>
</dbReference>
<comment type="subcellular location">
    <subcellularLocation>
        <location evidence="2">Endoplasmic reticulum membrane</location>
        <topology evidence="2">Multi-pass membrane protein</topology>
    </subcellularLocation>
    <subcellularLocation>
        <location evidence="1">Mitochondrion membrane</location>
        <topology evidence="1">Multi-pass membrane protein</topology>
    </subcellularLocation>
</comment>
<name>A0A8H7UNC9_9FUNG</name>
<dbReference type="GO" id="GO:0005789">
    <property type="term" value="C:endoplasmic reticulum membrane"/>
    <property type="evidence" value="ECO:0007669"/>
    <property type="project" value="UniProtKB-SubCell"/>
</dbReference>
<feature type="transmembrane region" description="Helical" evidence="14">
    <location>
        <begin position="593"/>
        <end position="611"/>
    </location>
</feature>
<feature type="transmembrane region" description="Helical" evidence="14">
    <location>
        <begin position="440"/>
        <end position="457"/>
    </location>
</feature>
<feature type="transmembrane region" description="Helical" evidence="14">
    <location>
        <begin position="221"/>
        <end position="241"/>
    </location>
</feature>
<evidence type="ECO:0000256" key="10">
    <source>
        <dbReference type="ARBA" id="ARBA00023128"/>
    </source>
</evidence>
<keyword evidence="7" id="KW-0256">Endoplasmic reticulum</keyword>
<dbReference type="InterPro" id="IPR044878">
    <property type="entry name" value="UbiA_sf"/>
</dbReference>
<evidence type="ECO:0000256" key="5">
    <source>
        <dbReference type="ARBA" id="ARBA00022679"/>
    </source>
</evidence>
<dbReference type="PANTHER" id="PTHR43448:SF2">
    <property type="entry name" value="PROTOHEME IX FARNESYLTRANSFERASE, MITOCHONDRIAL"/>
    <property type="match status" value="1"/>
</dbReference>
<dbReference type="GO" id="GO:0006784">
    <property type="term" value="P:heme A biosynthetic process"/>
    <property type="evidence" value="ECO:0007669"/>
    <property type="project" value="TreeGrafter"/>
</dbReference>
<feature type="transmembrane region" description="Helical" evidence="14">
    <location>
        <begin position="561"/>
        <end position="581"/>
    </location>
</feature>
<dbReference type="GO" id="GO:0019915">
    <property type="term" value="P:lipid storage"/>
    <property type="evidence" value="ECO:0007669"/>
    <property type="project" value="InterPro"/>
</dbReference>
<feature type="non-terminal residue" evidence="15">
    <location>
        <position position="1"/>
    </location>
</feature>
<feature type="transmembrane region" description="Helical" evidence="14">
    <location>
        <begin position="464"/>
        <end position="485"/>
    </location>
</feature>
<feature type="transmembrane region" description="Helical" evidence="14">
    <location>
        <begin position="534"/>
        <end position="555"/>
    </location>
</feature>
<dbReference type="GO" id="GO:0008495">
    <property type="term" value="F:protoheme IX farnesyltransferase activity"/>
    <property type="evidence" value="ECO:0007669"/>
    <property type="project" value="InterPro"/>
</dbReference>
<comment type="caution">
    <text evidence="15">The sequence shown here is derived from an EMBL/GenBank/DDBJ whole genome shotgun (WGS) entry which is preliminary data.</text>
</comment>
<dbReference type="Pfam" id="PF01040">
    <property type="entry name" value="UbiA"/>
    <property type="match status" value="1"/>
</dbReference>
<evidence type="ECO:0000256" key="11">
    <source>
        <dbReference type="ARBA" id="ARBA00023133"/>
    </source>
</evidence>
<evidence type="ECO:0000256" key="6">
    <source>
        <dbReference type="ARBA" id="ARBA00022692"/>
    </source>
</evidence>
<evidence type="ECO:0000256" key="12">
    <source>
        <dbReference type="ARBA" id="ARBA00023136"/>
    </source>
</evidence>
<dbReference type="PROSITE" id="PS00943">
    <property type="entry name" value="UBIA"/>
    <property type="match status" value="1"/>
</dbReference>
<dbReference type="HAMAP" id="MF_00154">
    <property type="entry name" value="CyoE_CtaB"/>
    <property type="match status" value="1"/>
</dbReference>
<keyword evidence="5" id="KW-0808">Transferase</keyword>
<keyword evidence="9 14" id="KW-1133">Transmembrane helix</keyword>
<evidence type="ECO:0000256" key="4">
    <source>
        <dbReference type="ARBA" id="ARBA00016335"/>
    </source>
</evidence>
<evidence type="ECO:0000256" key="7">
    <source>
        <dbReference type="ARBA" id="ARBA00022824"/>
    </source>
</evidence>
<keyword evidence="10" id="KW-0496">Mitochondrion</keyword>
<keyword evidence="6 14" id="KW-0812">Transmembrane</keyword>
<feature type="transmembrane region" description="Helical" evidence="14">
    <location>
        <begin position="371"/>
        <end position="392"/>
    </location>
</feature>
<dbReference type="Gene3D" id="1.10.357.140">
    <property type="entry name" value="UbiA prenyltransferase"/>
    <property type="match status" value="1"/>
</dbReference>
<dbReference type="InterPro" id="IPR030470">
    <property type="entry name" value="UbiA_prenylTrfase_CS"/>
</dbReference>
<proteinExistence type="inferred from homology"/>
<feature type="transmembrane region" description="Helical" evidence="14">
    <location>
        <begin position="348"/>
        <end position="365"/>
    </location>
</feature>
<dbReference type="NCBIfam" id="TIGR01473">
    <property type="entry name" value="cyoE_ctaB"/>
    <property type="match status" value="1"/>
</dbReference>
<dbReference type="PANTHER" id="PTHR43448">
    <property type="entry name" value="PROTOHEME IX FARNESYLTRANSFERASE, MITOCHONDRIAL"/>
    <property type="match status" value="1"/>
</dbReference>
<feature type="transmembrane region" description="Helical" evidence="14">
    <location>
        <begin position="413"/>
        <end position="434"/>
    </location>
</feature>
<dbReference type="FunFam" id="1.10.357.140:FF:000004">
    <property type="entry name" value="Protoheme IX farnesyltransferase, mitochondrial"/>
    <property type="match status" value="1"/>
</dbReference>
<evidence type="ECO:0000256" key="14">
    <source>
        <dbReference type="SAM" id="Phobius"/>
    </source>
</evidence>
<evidence type="ECO:0000256" key="3">
    <source>
        <dbReference type="ARBA" id="ARBA00005985"/>
    </source>
</evidence>
<feature type="transmembrane region" description="Helical" evidence="14">
    <location>
        <begin position="61"/>
        <end position="77"/>
    </location>
</feature>
<dbReference type="EMBL" id="JAEPRA010000002">
    <property type="protein sequence ID" value="KAG2188092.1"/>
    <property type="molecule type" value="Genomic_DNA"/>
</dbReference>
<sequence length="634" mass="70846">QSVVIPFLQMQPPSLRPHQKLATIYPAIVVLGLLVSQLGNIPDGYFSNKRNIFNVYFVKLGWFWTTLVYLPFAYLVISDQNVQKFGKSMARWLIVTLYWFLLTQWAFGPSIIDRVFIATGGACDFVQLDENPNAIQVFEQVACRKQGGNWAGGHDVSGHCLLLIHSSLFFLEELSWLWYTPSYNTIIRKSQSLFIIVGSLLGLWAWMLLMTSIYFHGHLELLSGTLFGLFGWALIVSTGLMEGFAEHENIELTSGIFFVSNFNYNTYTMLLQCRRHVHKIITDASLAKVMPQMRHPSMLRLATTTSATRPPPQDDEPRRPAVTKYKALSIPTLKDLPQLYKELVKAKLAGLVALTAMAGVAIAPGTDVSTLLYTTAGTALCIGSANAINQWIEIPYDAQMLRTRNRVLGRRALSPFHAWAFGITTGIAGTGLLATMVNPLTAALGALNIFIYTGIYTPMKRASIANTWAGAVVGGIPPMMGWAAVTNSLDAGAWVLGAIVYAWQFPHFNSLAWNLRADYSKAGYRMMSVTDPKLNARVSLRYSALMIPLCLSMPYLGLTSWWFALDSTIINGAMLVGAYRFWRHSNEKTARQLFFGSLLNLPLVLALMILHKEHPQPVYNDHDLLEDDEEWVEE</sequence>
<evidence type="ECO:0000256" key="13">
    <source>
        <dbReference type="ARBA" id="ARBA00030253"/>
    </source>
</evidence>
<feature type="transmembrane region" description="Helical" evidence="14">
    <location>
        <begin position="156"/>
        <end position="180"/>
    </location>
</feature>
<gene>
    <name evidence="15" type="ORF">INT44_000843</name>
</gene>